<proteinExistence type="predicted"/>
<evidence type="ECO:0000313" key="2">
    <source>
        <dbReference type="Proteomes" id="UP000095287"/>
    </source>
</evidence>
<sequence>MEGGSPQNMVFGQGVDQPGDARGAHHEAGQDRFLRVILEQVDVEIVEVDLRMLTAKPCNIGMHRAARRATGRAHHDHGRALACAIVEQRLELVEAL</sequence>
<organism evidence="2 3">
    <name type="scientific">Steinernema glaseri</name>
    <dbReference type="NCBI Taxonomy" id="37863"/>
    <lineage>
        <taxon>Eukaryota</taxon>
        <taxon>Metazoa</taxon>
        <taxon>Ecdysozoa</taxon>
        <taxon>Nematoda</taxon>
        <taxon>Chromadorea</taxon>
        <taxon>Rhabditida</taxon>
        <taxon>Tylenchina</taxon>
        <taxon>Panagrolaimomorpha</taxon>
        <taxon>Strongyloidoidea</taxon>
        <taxon>Steinernematidae</taxon>
        <taxon>Steinernema</taxon>
    </lineage>
</organism>
<name>A0A1I7XVR1_9BILA</name>
<evidence type="ECO:0000256" key="1">
    <source>
        <dbReference type="SAM" id="MobiDB-lite"/>
    </source>
</evidence>
<accession>A0A1I7XVR1</accession>
<dbReference type="WBParaSite" id="L893_g10092.t1">
    <property type="protein sequence ID" value="L893_g10092.t1"/>
    <property type="gene ID" value="L893_g10092"/>
</dbReference>
<dbReference type="AlphaFoldDB" id="A0A1I7XVR1"/>
<protein>
    <submittedName>
        <fullName evidence="3">Transposase</fullName>
    </submittedName>
</protein>
<keyword evidence="2" id="KW-1185">Reference proteome</keyword>
<feature type="compositionally biased region" description="Polar residues" evidence="1">
    <location>
        <begin position="1"/>
        <end position="10"/>
    </location>
</feature>
<dbReference type="Proteomes" id="UP000095287">
    <property type="component" value="Unplaced"/>
</dbReference>
<feature type="region of interest" description="Disordered" evidence="1">
    <location>
        <begin position="1"/>
        <end position="27"/>
    </location>
</feature>
<evidence type="ECO:0000313" key="3">
    <source>
        <dbReference type="WBParaSite" id="L893_g10092.t1"/>
    </source>
</evidence>
<reference evidence="3" key="1">
    <citation type="submission" date="2016-11" db="UniProtKB">
        <authorList>
            <consortium name="WormBaseParasite"/>
        </authorList>
    </citation>
    <scope>IDENTIFICATION</scope>
</reference>